<accession>A0A086JG32</accession>
<evidence type="ECO:0000313" key="2">
    <source>
        <dbReference type="Proteomes" id="UP000028828"/>
    </source>
</evidence>
<dbReference type="AlphaFoldDB" id="A0A086JG32"/>
<comment type="caution">
    <text evidence="1">The sequence shown here is derived from an EMBL/GenBank/DDBJ whole genome shotgun (WGS) entry which is preliminary data.</text>
</comment>
<dbReference type="Proteomes" id="UP000028828">
    <property type="component" value="Unassembled WGS sequence"/>
</dbReference>
<reference evidence="1 2" key="1">
    <citation type="submission" date="2014-03" db="EMBL/GenBank/DDBJ databases">
        <authorList>
            <person name="Sibley D."/>
            <person name="Venepally P."/>
            <person name="Karamycheva S."/>
            <person name="Hadjithomas M."/>
            <person name="Khan A."/>
            <person name="Brunk B."/>
            <person name="Roos D."/>
            <person name="Caler E."/>
            <person name="Lorenzi H."/>
        </authorList>
    </citation>
    <scope>NUCLEOTIDE SEQUENCE [LARGE SCALE GENOMIC DNA]</scope>
    <source>
        <strain evidence="2">p89</strain>
    </source>
</reference>
<organism evidence="1 2">
    <name type="scientific">Toxoplasma gondii p89</name>
    <dbReference type="NCBI Taxonomy" id="943119"/>
    <lineage>
        <taxon>Eukaryota</taxon>
        <taxon>Sar</taxon>
        <taxon>Alveolata</taxon>
        <taxon>Apicomplexa</taxon>
        <taxon>Conoidasida</taxon>
        <taxon>Coccidia</taxon>
        <taxon>Eucoccidiorida</taxon>
        <taxon>Eimeriorina</taxon>
        <taxon>Sarcocystidae</taxon>
        <taxon>Toxoplasma</taxon>
    </lineage>
</organism>
<protein>
    <submittedName>
        <fullName evidence="1">Uncharacterized protein</fullName>
    </submittedName>
</protein>
<name>A0A086JG32_TOXGO</name>
<sequence>MHQEFFCLRLQGFLRGRRKDIFSRHRLIFPSQSLINWALPRASYCFSRPRFQVSVLFDFVLAGKRASRIEDLQALVSVECRASWCSRHSPFLLFSSSAALLHALTDALVRWIEIFRPPNVDSHRLPLKG</sequence>
<dbReference type="EMBL" id="AEYI02001990">
    <property type="protein sequence ID" value="KFG31100.1"/>
    <property type="molecule type" value="Genomic_DNA"/>
</dbReference>
<evidence type="ECO:0000313" key="1">
    <source>
        <dbReference type="EMBL" id="KFG31100.1"/>
    </source>
</evidence>
<proteinExistence type="predicted"/>
<gene>
    <name evidence="1" type="ORF">TGP89_290740</name>
</gene>
<dbReference type="VEuPathDB" id="ToxoDB:TGP89_290740"/>